<accession>A0A103XU18</accession>
<sequence length="131" mass="14559">GFFIALGRRTQLFLYVNNFEAVPKPIEGLIRYLVGGSVIYYLQLSSISSYQLYVGQDVAVKILRSEHLNGALEDEFSHKHSKNGSITVLIWGVLPQPKSQIFTNSSACKLKLGDLKGAFLDADFALCEMND</sequence>
<reference evidence="1 2" key="1">
    <citation type="journal article" date="2016" name="Sci. Rep.">
        <title>The genome sequence of the outbreeding globe artichoke constructed de novo incorporating a phase-aware low-pass sequencing strategy of F1 progeny.</title>
        <authorList>
            <person name="Scaglione D."/>
            <person name="Reyes-Chin-Wo S."/>
            <person name="Acquadro A."/>
            <person name="Froenicke L."/>
            <person name="Portis E."/>
            <person name="Beitel C."/>
            <person name="Tirone M."/>
            <person name="Mauro R."/>
            <person name="Lo Monaco A."/>
            <person name="Mauromicale G."/>
            <person name="Faccioli P."/>
            <person name="Cattivelli L."/>
            <person name="Rieseberg L."/>
            <person name="Michelmore R."/>
            <person name="Lanteri S."/>
        </authorList>
    </citation>
    <scope>NUCLEOTIDE SEQUENCE [LARGE SCALE GENOMIC DNA]</scope>
    <source>
        <strain evidence="1">2C</strain>
    </source>
</reference>
<protein>
    <submittedName>
        <fullName evidence="1">Uncharacterized protein</fullName>
    </submittedName>
</protein>
<comment type="caution">
    <text evidence="1">The sequence shown here is derived from an EMBL/GenBank/DDBJ whole genome shotgun (WGS) entry which is preliminary data.</text>
</comment>
<dbReference type="STRING" id="59895.A0A103XU18"/>
<dbReference type="EMBL" id="LEKV01004118">
    <property type="protein sequence ID" value="KVH96891.1"/>
    <property type="molecule type" value="Genomic_DNA"/>
</dbReference>
<dbReference type="Gramene" id="KVH96891">
    <property type="protein sequence ID" value="KVH96891"/>
    <property type="gene ID" value="Ccrd_001017"/>
</dbReference>
<feature type="non-terminal residue" evidence="1">
    <location>
        <position position="131"/>
    </location>
</feature>
<organism evidence="1 2">
    <name type="scientific">Cynara cardunculus var. scolymus</name>
    <name type="common">Globe artichoke</name>
    <name type="synonym">Cynara scolymus</name>
    <dbReference type="NCBI Taxonomy" id="59895"/>
    <lineage>
        <taxon>Eukaryota</taxon>
        <taxon>Viridiplantae</taxon>
        <taxon>Streptophyta</taxon>
        <taxon>Embryophyta</taxon>
        <taxon>Tracheophyta</taxon>
        <taxon>Spermatophyta</taxon>
        <taxon>Magnoliopsida</taxon>
        <taxon>eudicotyledons</taxon>
        <taxon>Gunneridae</taxon>
        <taxon>Pentapetalae</taxon>
        <taxon>asterids</taxon>
        <taxon>campanulids</taxon>
        <taxon>Asterales</taxon>
        <taxon>Asteraceae</taxon>
        <taxon>Carduoideae</taxon>
        <taxon>Cardueae</taxon>
        <taxon>Carduinae</taxon>
        <taxon>Cynara</taxon>
    </lineage>
</organism>
<dbReference type="AlphaFoldDB" id="A0A103XU18"/>
<name>A0A103XU18_CYNCS</name>
<evidence type="ECO:0000313" key="1">
    <source>
        <dbReference type="EMBL" id="KVH96891.1"/>
    </source>
</evidence>
<evidence type="ECO:0000313" key="2">
    <source>
        <dbReference type="Proteomes" id="UP000243975"/>
    </source>
</evidence>
<gene>
    <name evidence="1" type="ORF">Ccrd_001017</name>
</gene>
<proteinExistence type="predicted"/>
<feature type="non-terminal residue" evidence="1">
    <location>
        <position position="1"/>
    </location>
</feature>
<dbReference type="Proteomes" id="UP000243975">
    <property type="component" value="Unassembled WGS sequence"/>
</dbReference>
<keyword evidence="2" id="KW-1185">Reference proteome</keyword>